<evidence type="ECO:0000313" key="2">
    <source>
        <dbReference type="Proteomes" id="UP000031449"/>
    </source>
</evidence>
<keyword evidence="2" id="KW-1185">Reference proteome</keyword>
<dbReference type="SUPFAM" id="SSF55729">
    <property type="entry name" value="Acyl-CoA N-acyltransferases (Nat)"/>
    <property type="match status" value="1"/>
</dbReference>
<gene>
    <name evidence="1" type="ORF">JMA_34050</name>
</gene>
<dbReference type="KEGG" id="jeo:JMA_34050"/>
<sequence length="209" mass="25606">MFQLVTTSEEEIRFREIWTETTIEGCWIDDPYYEESIRYFILHPSHKKIIGIIEFIPCAIIPQKKLKTTYHSINFEYGDIWEIDRLTLLKEYRKKGNMKLIFKTIRHHYKNNLPDAYIGLIEKNFFISLKRFCDNDLKKVGPVWRHKNSALIPAYFPIKEVAQKKKYIYYMKIYLYFLYLCYKKFRIKWTPGLKIRELKKRIDMFFIKN</sequence>
<evidence type="ECO:0008006" key="3">
    <source>
        <dbReference type="Google" id="ProtNLM"/>
    </source>
</evidence>
<protein>
    <recommendedName>
        <fullName evidence="3">N-acetyltransferase domain-containing protein</fullName>
    </recommendedName>
</protein>
<accession>A0A0B5AVH8</accession>
<organism evidence="1 2">
    <name type="scientific">Jeotgalibacillus malaysiensis</name>
    <dbReference type="NCBI Taxonomy" id="1508404"/>
    <lineage>
        <taxon>Bacteria</taxon>
        <taxon>Bacillati</taxon>
        <taxon>Bacillota</taxon>
        <taxon>Bacilli</taxon>
        <taxon>Bacillales</taxon>
        <taxon>Caryophanaceae</taxon>
        <taxon>Jeotgalibacillus</taxon>
    </lineage>
</organism>
<dbReference type="InterPro" id="IPR016181">
    <property type="entry name" value="Acyl_CoA_acyltransferase"/>
</dbReference>
<proteinExistence type="predicted"/>
<dbReference type="AlphaFoldDB" id="A0A0B5AVH8"/>
<name>A0A0B5AVH8_9BACL</name>
<dbReference type="BioCyc" id="JESP1508404:G14D9-12686-MONOMER"/>
<dbReference type="STRING" id="1508404.JMA_34050"/>
<dbReference type="Proteomes" id="UP000031449">
    <property type="component" value="Chromosome"/>
</dbReference>
<dbReference type="EMBL" id="CP009416">
    <property type="protein sequence ID" value="AJD92722.1"/>
    <property type="molecule type" value="Genomic_DNA"/>
</dbReference>
<evidence type="ECO:0000313" key="1">
    <source>
        <dbReference type="EMBL" id="AJD92722.1"/>
    </source>
</evidence>
<reference evidence="1 2" key="1">
    <citation type="submission" date="2014-08" db="EMBL/GenBank/DDBJ databases">
        <title>Complete genome of a marine bacteria Jeotgalibacillus malaysiensis.</title>
        <authorList>
            <person name="Yaakop A.S."/>
            <person name="Chan K.-G."/>
            <person name="Goh K.M."/>
        </authorList>
    </citation>
    <scope>NUCLEOTIDE SEQUENCE [LARGE SCALE GENOMIC DNA]</scope>
    <source>
        <strain evidence="1 2">D5</strain>
    </source>
</reference>
<dbReference type="HOGENOM" id="CLU_1314023_0_0_9"/>
<dbReference type="OrthoDB" id="2584775at2"/>